<organism evidence="1 2">
    <name type="scientific">Novosphingobium indicum</name>
    <dbReference type="NCBI Taxonomy" id="462949"/>
    <lineage>
        <taxon>Bacteria</taxon>
        <taxon>Pseudomonadati</taxon>
        <taxon>Pseudomonadota</taxon>
        <taxon>Alphaproteobacteria</taxon>
        <taxon>Sphingomonadales</taxon>
        <taxon>Sphingomonadaceae</taxon>
        <taxon>Novosphingobium</taxon>
    </lineage>
</organism>
<gene>
    <name evidence="1" type="ORF">GCM10011349_20350</name>
</gene>
<comment type="caution">
    <text evidence="1">The sequence shown here is derived from an EMBL/GenBank/DDBJ whole genome shotgun (WGS) entry which is preliminary data.</text>
</comment>
<evidence type="ECO:0000313" key="1">
    <source>
        <dbReference type="EMBL" id="GGN49576.1"/>
    </source>
</evidence>
<sequence length="119" mass="12881">MPLNFVNMQVVVDVRDVDDAKRAAVEEGHEGMVVTVSADVDIDEALEEATVEQLREALGRELPGYTADQLVAIEACLNAVAAHDMTTASAMLPRIFEHTAQIEAAERAIHANHFRSVAA</sequence>
<dbReference type="Proteomes" id="UP000605099">
    <property type="component" value="Unassembled WGS sequence"/>
</dbReference>
<proteinExistence type="predicted"/>
<protein>
    <submittedName>
        <fullName evidence="1">Uncharacterized protein</fullName>
    </submittedName>
</protein>
<dbReference type="RefSeq" id="WP_188819573.1">
    <property type="nucleotide sequence ID" value="NZ_BMLK01000008.1"/>
</dbReference>
<keyword evidence="2" id="KW-1185">Reference proteome</keyword>
<evidence type="ECO:0000313" key="2">
    <source>
        <dbReference type="Proteomes" id="UP000605099"/>
    </source>
</evidence>
<name>A0ABQ2JPF6_9SPHN</name>
<accession>A0ABQ2JPF6</accession>
<reference evidence="2" key="1">
    <citation type="journal article" date="2019" name="Int. J. Syst. Evol. Microbiol.">
        <title>The Global Catalogue of Microorganisms (GCM) 10K type strain sequencing project: providing services to taxonomists for standard genome sequencing and annotation.</title>
        <authorList>
            <consortium name="The Broad Institute Genomics Platform"/>
            <consortium name="The Broad Institute Genome Sequencing Center for Infectious Disease"/>
            <person name="Wu L."/>
            <person name="Ma J."/>
        </authorList>
    </citation>
    <scope>NUCLEOTIDE SEQUENCE [LARGE SCALE GENOMIC DNA]</scope>
    <source>
        <strain evidence="2">CGMCC 1.6784</strain>
    </source>
</reference>
<dbReference type="EMBL" id="BMLK01000008">
    <property type="protein sequence ID" value="GGN49576.1"/>
    <property type="molecule type" value="Genomic_DNA"/>
</dbReference>